<dbReference type="SUPFAM" id="SSF47027">
    <property type="entry name" value="Acyl-CoA binding protein"/>
    <property type="match status" value="1"/>
</dbReference>
<dbReference type="Proteomes" id="UP000237144">
    <property type="component" value="Unassembled WGS sequence"/>
</dbReference>
<dbReference type="EMBL" id="PJQD01000035">
    <property type="protein sequence ID" value="POY73836.1"/>
    <property type="molecule type" value="Genomic_DNA"/>
</dbReference>
<gene>
    <name evidence="4" type="ORF">BMF94_3377</name>
</gene>
<dbReference type="InterPro" id="IPR022408">
    <property type="entry name" value="Acyl-CoA-binding_prot_CS"/>
</dbReference>
<dbReference type="PANTHER" id="PTHR23310">
    <property type="entry name" value="ACYL-COA-BINDING PROTEIN, ACBP"/>
    <property type="match status" value="1"/>
</dbReference>
<feature type="compositionally biased region" description="Polar residues" evidence="2">
    <location>
        <begin position="180"/>
        <end position="193"/>
    </location>
</feature>
<protein>
    <recommendedName>
        <fullName evidence="3">ACB domain-containing protein</fullName>
    </recommendedName>
</protein>
<dbReference type="STRING" id="741276.A0A2S5BAN7"/>
<feature type="compositionally biased region" description="Low complexity" evidence="2">
    <location>
        <begin position="219"/>
        <end position="230"/>
    </location>
</feature>
<dbReference type="PANTHER" id="PTHR23310:SF133">
    <property type="entry name" value="COA BINDING PROTEIN, PUTATIVE (AFU_ORTHOLOGUE AFUA_1G12300)-RELATED"/>
    <property type="match status" value="1"/>
</dbReference>
<evidence type="ECO:0000313" key="5">
    <source>
        <dbReference type="Proteomes" id="UP000237144"/>
    </source>
</evidence>
<dbReference type="FunFam" id="1.20.80.10:FF:000010">
    <property type="entry name" value="Acyl-CoA-binding domain-containing protein 5"/>
    <property type="match status" value="1"/>
</dbReference>
<dbReference type="OrthoDB" id="346910at2759"/>
<dbReference type="GO" id="GO:0006631">
    <property type="term" value="P:fatty acid metabolic process"/>
    <property type="evidence" value="ECO:0007669"/>
    <property type="project" value="TreeGrafter"/>
</dbReference>
<dbReference type="Gene3D" id="1.20.80.10">
    <property type="match status" value="1"/>
</dbReference>
<evidence type="ECO:0000313" key="4">
    <source>
        <dbReference type="EMBL" id="POY73836.1"/>
    </source>
</evidence>
<dbReference type="PROSITE" id="PS51228">
    <property type="entry name" value="ACB_2"/>
    <property type="match status" value="1"/>
</dbReference>
<dbReference type="AlphaFoldDB" id="A0A2S5BAN7"/>
<keyword evidence="1" id="KW-0446">Lipid-binding</keyword>
<reference evidence="4 5" key="1">
    <citation type="journal article" date="2018" name="Front. Microbiol.">
        <title>Prospects for Fungal Bioremediation of Acidic Radioactive Waste Sites: Characterization and Genome Sequence of Rhodotorula taiwanensis MD1149.</title>
        <authorList>
            <person name="Tkavc R."/>
            <person name="Matrosova V.Y."/>
            <person name="Grichenko O.E."/>
            <person name="Gostincar C."/>
            <person name="Volpe R.P."/>
            <person name="Klimenkova P."/>
            <person name="Gaidamakova E.K."/>
            <person name="Zhou C.E."/>
            <person name="Stewart B.J."/>
            <person name="Lyman M.G."/>
            <person name="Malfatti S.A."/>
            <person name="Rubinfeld B."/>
            <person name="Courtot M."/>
            <person name="Singh J."/>
            <person name="Dalgard C.L."/>
            <person name="Hamilton T."/>
            <person name="Frey K.G."/>
            <person name="Gunde-Cimerman N."/>
            <person name="Dugan L."/>
            <person name="Daly M.J."/>
        </authorList>
    </citation>
    <scope>NUCLEOTIDE SEQUENCE [LARGE SCALE GENOMIC DNA]</scope>
    <source>
        <strain evidence="4 5">MD1149</strain>
    </source>
</reference>
<proteinExistence type="predicted"/>
<name>A0A2S5BAN7_9BASI</name>
<feature type="region of interest" description="Disordered" evidence="2">
    <location>
        <begin position="144"/>
        <end position="253"/>
    </location>
</feature>
<dbReference type="InterPro" id="IPR035984">
    <property type="entry name" value="Acyl-CoA-binding_sf"/>
</dbReference>
<evidence type="ECO:0000256" key="2">
    <source>
        <dbReference type="SAM" id="MobiDB-lite"/>
    </source>
</evidence>
<sequence>MTSVSSYSTRSHVPGSSLAGGSSYRTAHPLASSPEWIHARFERAVDMIQSLPKSGPIQTTYDQKLHLYSFYKQATEGDIRGSRPGILDILGRAKWDAWNKCKGLSQLEAERLYVDALVRVLRGYKDRTQAVGLMRELERFELQPEVPTAPVPHPDSDSSTSTASYKVAPSRIPSVRHPATPTTTRYQHATTPLTPDEVAPPLPGYGPPRTRADPVRYPSSTSESSSQASEAPKRRRRPPPQSSLTASNLRTVAVPPPPLDAALDRIQTSLTALHERLTLLETPAPPTSRMRLLSLRPGTRGSLALRLLWAILASFRRIAGDLTVVFAVIVLIGRLRGVDVLRLVASRVLGRRRAV</sequence>
<feature type="compositionally biased region" description="Polar residues" evidence="2">
    <location>
        <begin position="1"/>
        <end position="11"/>
    </location>
</feature>
<evidence type="ECO:0000259" key="3">
    <source>
        <dbReference type="PROSITE" id="PS51228"/>
    </source>
</evidence>
<comment type="caution">
    <text evidence="4">The sequence shown here is derived from an EMBL/GenBank/DDBJ whole genome shotgun (WGS) entry which is preliminary data.</text>
</comment>
<dbReference type="Pfam" id="PF00887">
    <property type="entry name" value="ACBP"/>
    <property type="match status" value="1"/>
</dbReference>
<dbReference type="InterPro" id="IPR014352">
    <property type="entry name" value="FERM/acyl-CoA-bd_prot_sf"/>
</dbReference>
<organism evidence="4 5">
    <name type="scientific">Rhodotorula taiwanensis</name>
    <dbReference type="NCBI Taxonomy" id="741276"/>
    <lineage>
        <taxon>Eukaryota</taxon>
        <taxon>Fungi</taxon>
        <taxon>Dikarya</taxon>
        <taxon>Basidiomycota</taxon>
        <taxon>Pucciniomycotina</taxon>
        <taxon>Microbotryomycetes</taxon>
        <taxon>Sporidiobolales</taxon>
        <taxon>Sporidiobolaceae</taxon>
        <taxon>Rhodotorula</taxon>
    </lineage>
</organism>
<feature type="domain" description="ACB" evidence="3">
    <location>
        <begin position="37"/>
        <end position="126"/>
    </location>
</feature>
<dbReference type="GO" id="GO:0000062">
    <property type="term" value="F:fatty-acyl-CoA binding"/>
    <property type="evidence" value="ECO:0007669"/>
    <property type="project" value="InterPro"/>
</dbReference>
<accession>A0A2S5BAN7</accession>
<keyword evidence="5" id="KW-1185">Reference proteome</keyword>
<dbReference type="PROSITE" id="PS00880">
    <property type="entry name" value="ACB_1"/>
    <property type="match status" value="1"/>
</dbReference>
<dbReference type="PRINTS" id="PR00689">
    <property type="entry name" value="ACOABINDINGP"/>
</dbReference>
<evidence type="ECO:0000256" key="1">
    <source>
        <dbReference type="ARBA" id="ARBA00023121"/>
    </source>
</evidence>
<feature type="region of interest" description="Disordered" evidence="2">
    <location>
        <begin position="1"/>
        <end position="22"/>
    </location>
</feature>
<dbReference type="InterPro" id="IPR000582">
    <property type="entry name" value="Acyl-CoA-binding_protein"/>
</dbReference>